<accession>A0ABR0JV50</accession>
<protein>
    <submittedName>
        <fullName evidence="1">Uncharacterized protein</fullName>
    </submittedName>
</protein>
<keyword evidence="2" id="KW-1185">Reference proteome</keyword>
<dbReference type="EMBL" id="JAVRRG010000269">
    <property type="protein sequence ID" value="KAK5074618.1"/>
    <property type="molecule type" value="Genomic_DNA"/>
</dbReference>
<gene>
    <name evidence="1" type="ORF">LTR24_010059</name>
</gene>
<proteinExistence type="predicted"/>
<sequence>MTGDAWLPACGPLQAKEVADSGDLLAPDDEEEDFVKKLVAGTGGDSVEERHDSGIGCALMEFSEESRASRTTDFQQCGK</sequence>
<evidence type="ECO:0000313" key="1">
    <source>
        <dbReference type="EMBL" id="KAK5074618.1"/>
    </source>
</evidence>
<comment type="caution">
    <text evidence="1">The sequence shown here is derived from an EMBL/GenBank/DDBJ whole genome shotgun (WGS) entry which is preliminary data.</text>
</comment>
<organism evidence="1 2">
    <name type="scientific">Lithohypha guttulata</name>
    <dbReference type="NCBI Taxonomy" id="1690604"/>
    <lineage>
        <taxon>Eukaryota</taxon>
        <taxon>Fungi</taxon>
        <taxon>Dikarya</taxon>
        <taxon>Ascomycota</taxon>
        <taxon>Pezizomycotina</taxon>
        <taxon>Eurotiomycetes</taxon>
        <taxon>Chaetothyriomycetidae</taxon>
        <taxon>Chaetothyriales</taxon>
        <taxon>Trichomeriaceae</taxon>
        <taxon>Lithohypha</taxon>
    </lineage>
</organism>
<reference evidence="1 2" key="1">
    <citation type="submission" date="2023-08" db="EMBL/GenBank/DDBJ databases">
        <title>Black Yeasts Isolated from many extreme environments.</title>
        <authorList>
            <person name="Coleine C."/>
            <person name="Stajich J.E."/>
            <person name="Selbmann L."/>
        </authorList>
    </citation>
    <scope>NUCLEOTIDE SEQUENCE [LARGE SCALE GENOMIC DNA]</scope>
    <source>
        <strain evidence="1 2">CCFEE 5885</strain>
    </source>
</reference>
<name>A0ABR0JV50_9EURO</name>
<evidence type="ECO:0000313" key="2">
    <source>
        <dbReference type="Proteomes" id="UP001345013"/>
    </source>
</evidence>
<dbReference type="Proteomes" id="UP001345013">
    <property type="component" value="Unassembled WGS sequence"/>
</dbReference>